<reference evidence="1 2" key="2">
    <citation type="journal article" date="2015" name="Genome Announc.">
        <title>Draft Genome Sequence of Lactobacillus fermentum NB-22.</title>
        <authorList>
            <person name="Chaplin A.V."/>
            <person name="Shkoporov A.N."/>
            <person name="Efimov B.A."/>
            <person name="Pikina A.P."/>
            <person name="Borisova O.Y."/>
            <person name="Gladko I.A."/>
            <person name="Postnikova E.A."/>
            <person name="Lordkipanidze A.E."/>
            <person name="Kafarskaia L.I."/>
        </authorList>
    </citation>
    <scope>NUCLEOTIDE SEQUENCE [LARGE SCALE GENOMIC DNA]</scope>
    <source>
        <strain evidence="1 2">NB-22</strain>
    </source>
</reference>
<dbReference type="AlphaFoldDB" id="A0A829LU69"/>
<evidence type="ECO:0000313" key="2">
    <source>
        <dbReference type="Proteomes" id="UP000018412"/>
    </source>
</evidence>
<sequence length="33" mass="3721">MKRLKIVLPQWEGGVNPNYVLGARLMDLIVPAE</sequence>
<dbReference type="Proteomes" id="UP000018412">
    <property type="component" value="Unassembled WGS sequence"/>
</dbReference>
<name>A0A829LU69_LIMFE</name>
<reference evidence="2" key="1">
    <citation type="submission" date="2013-10" db="EMBL/GenBank/DDBJ databases">
        <title>Draft genome sequence of Lactobacillus fermentum NB-22.</title>
        <authorList>
            <person name="Chaplin A.V."/>
            <person name="Shkoporov A.N."/>
            <person name="Khokhlova E.V."/>
            <person name="Efimov B.A."/>
            <person name="Kafarskaia L.I."/>
        </authorList>
    </citation>
    <scope>NUCLEOTIDE SEQUENCE [LARGE SCALE GENOMIC DNA]</scope>
    <source>
        <strain evidence="2">NB-22</strain>
    </source>
</reference>
<protein>
    <submittedName>
        <fullName evidence="1">Uncharacterized protein</fullName>
    </submittedName>
</protein>
<dbReference type="EMBL" id="AYHA01000113">
    <property type="protein sequence ID" value="ESS01170.1"/>
    <property type="molecule type" value="Genomic_DNA"/>
</dbReference>
<accession>A0A829LU69</accession>
<proteinExistence type="predicted"/>
<comment type="caution">
    <text evidence="1">The sequence shown here is derived from an EMBL/GenBank/DDBJ whole genome shotgun (WGS) entry which is preliminary data.</text>
</comment>
<evidence type="ECO:0000313" key="1">
    <source>
        <dbReference type="EMBL" id="ESS01170.1"/>
    </source>
</evidence>
<gene>
    <name evidence="1" type="ORF">NB22_06120</name>
</gene>
<organism evidence="1 2">
    <name type="scientific">Limosilactobacillus fermentum NB-22</name>
    <dbReference type="NCBI Taxonomy" id="1408443"/>
    <lineage>
        <taxon>Bacteria</taxon>
        <taxon>Bacillati</taxon>
        <taxon>Bacillota</taxon>
        <taxon>Bacilli</taxon>
        <taxon>Lactobacillales</taxon>
        <taxon>Lactobacillaceae</taxon>
        <taxon>Limosilactobacillus</taxon>
    </lineage>
</organism>